<keyword evidence="4 5" id="KW-0472">Membrane</keyword>
<keyword evidence="2 5" id="KW-0812">Transmembrane</keyword>
<dbReference type="SUPFAM" id="SSF103473">
    <property type="entry name" value="MFS general substrate transporter"/>
    <property type="match status" value="1"/>
</dbReference>
<dbReference type="PANTHER" id="PTHR48021">
    <property type="match status" value="1"/>
</dbReference>
<dbReference type="Proteomes" id="UP000663880">
    <property type="component" value="Unassembled WGS sequence"/>
</dbReference>
<dbReference type="InterPro" id="IPR036259">
    <property type="entry name" value="MFS_trans_sf"/>
</dbReference>
<evidence type="ECO:0000256" key="2">
    <source>
        <dbReference type="ARBA" id="ARBA00022692"/>
    </source>
</evidence>
<name>A0A821V3F0_9NEOP</name>
<dbReference type="GO" id="GO:0016020">
    <property type="term" value="C:membrane"/>
    <property type="evidence" value="ECO:0007669"/>
    <property type="project" value="UniProtKB-SubCell"/>
</dbReference>
<evidence type="ECO:0000313" key="6">
    <source>
        <dbReference type="EMBL" id="CAF4900168.1"/>
    </source>
</evidence>
<comment type="subcellular location">
    <subcellularLocation>
        <location evidence="1">Membrane</location>
        <topology evidence="1">Multi-pass membrane protein</topology>
    </subcellularLocation>
</comment>
<dbReference type="Gene3D" id="1.20.1250.20">
    <property type="entry name" value="MFS general substrate transporter like domains"/>
    <property type="match status" value="1"/>
</dbReference>
<evidence type="ECO:0008006" key="8">
    <source>
        <dbReference type="Google" id="ProtNLM"/>
    </source>
</evidence>
<keyword evidence="7" id="KW-1185">Reference proteome</keyword>
<dbReference type="Pfam" id="PF00083">
    <property type="entry name" value="Sugar_tr"/>
    <property type="match status" value="1"/>
</dbReference>
<evidence type="ECO:0000256" key="3">
    <source>
        <dbReference type="ARBA" id="ARBA00022989"/>
    </source>
</evidence>
<gene>
    <name evidence="6" type="ORF">PMACD_LOCUS11220</name>
</gene>
<protein>
    <recommendedName>
        <fullName evidence="8">Sugar transporter</fullName>
    </recommendedName>
</protein>
<feature type="transmembrane region" description="Helical" evidence="5">
    <location>
        <begin position="202"/>
        <end position="221"/>
    </location>
</feature>
<keyword evidence="3 5" id="KW-1133">Transmembrane helix</keyword>
<feature type="transmembrane region" description="Helical" evidence="5">
    <location>
        <begin position="110"/>
        <end position="129"/>
    </location>
</feature>
<feature type="transmembrane region" description="Helical" evidence="5">
    <location>
        <begin position="271"/>
        <end position="291"/>
    </location>
</feature>
<evidence type="ECO:0000256" key="1">
    <source>
        <dbReference type="ARBA" id="ARBA00004141"/>
    </source>
</evidence>
<feature type="transmembrane region" description="Helical" evidence="5">
    <location>
        <begin position="149"/>
        <end position="168"/>
    </location>
</feature>
<dbReference type="InterPro" id="IPR050549">
    <property type="entry name" value="MFS_Trehalose_Transporter"/>
</dbReference>
<dbReference type="GO" id="GO:0022857">
    <property type="term" value="F:transmembrane transporter activity"/>
    <property type="evidence" value="ECO:0007669"/>
    <property type="project" value="InterPro"/>
</dbReference>
<proteinExistence type="predicted"/>
<comment type="caution">
    <text evidence="6">The sequence shown here is derived from an EMBL/GenBank/DDBJ whole genome shotgun (WGS) entry which is preliminary data.</text>
</comment>
<evidence type="ECO:0000313" key="7">
    <source>
        <dbReference type="Proteomes" id="UP000663880"/>
    </source>
</evidence>
<organism evidence="6 7">
    <name type="scientific">Pieris macdunnoughi</name>
    <dbReference type="NCBI Taxonomy" id="345717"/>
    <lineage>
        <taxon>Eukaryota</taxon>
        <taxon>Metazoa</taxon>
        <taxon>Ecdysozoa</taxon>
        <taxon>Arthropoda</taxon>
        <taxon>Hexapoda</taxon>
        <taxon>Insecta</taxon>
        <taxon>Pterygota</taxon>
        <taxon>Neoptera</taxon>
        <taxon>Endopterygota</taxon>
        <taxon>Lepidoptera</taxon>
        <taxon>Glossata</taxon>
        <taxon>Ditrysia</taxon>
        <taxon>Papilionoidea</taxon>
        <taxon>Pieridae</taxon>
        <taxon>Pierinae</taxon>
        <taxon>Pieris</taxon>
    </lineage>
</organism>
<feature type="transmembrane region" description="Helical" evidence="5">
    <location>
        <begin position="48"/>
        <end position="66"/>
    </location>
</feature>
<sequence>MDDGRKLQYMVAFAVSLFTTTMGMINSWTLSMLMKFWYSQTNTKIEDVLSAVATTAWILFMTHILWTSSWGIMSSEIEPEFQRMRVHAKLELENPNTFIDFLSDNIYRKAVIITFGLELIFLLSGTTAIPDHFLTILSECKINFSPWKMLVLDVVIKIVIGILSALLIDIVGRRILLLSSLIGCSISMAIMGLFFAERYEIGSLKVYGHITFAALIVYLISTSLRHIKDVIQVEVFPLNIRAMAVGTLYTLEGLDYAINNGFTNLKIGVFVIYWIYAAVACAGYVFTYYLLPETKGLSLKEVQEMLRGGDGNEHEMTDNDRSNR</sequence>
<dbReference type="OrthoDB" id="4142200at2759"/>
<dbReference type="PROSITE" id="PS00216">
    <property type="entry name" value="SUGAR_TRANSPORT_1"/>
    <property type="match status" value="1"/>
</dbReference>
<evidence type="ECO:0000256" key="5">
    <source>
        <dbReference type="SAM" id="Phobius"/>
    </source>
</evidence>
<evidence type="ECO:0000256" key="4">
    <source>
        <dbReference type="ARBA" id="ARBA00023136"/>
    </source>
</evidence>
<dbReference type="InterPro" id="IPR005829">
    <property type="entry name" value="Sugar_transporter_CS"/>
</dbReference>
<dbReference type="InterPro" id="IPR005828">
    <property type="entry name" value="MFS_sugar_transport-like"/>
</dbReference>
<feature type="transmembrane region" description="Helical" evidence="5">
    <location>
        <begin position="7"/>
        <end position="28"/>
    </location>
</feature>
<dbReference type="EMBL" id="CAJOBZ010000036">
    <property type="protein sequence ID" value="CAF4900168.1"/>
    <property type="molecule type" value="Genomic_DNA"/>
</dbReference>
<reference evidence="6" key="1">
    <citation type="submission" date="2021-02" db="EMBL/GenBank/DDBJ databases">
        <authorList>
            <person name="Steward A R."/>
        </authorList>
    </citation>
    <scope>NUCLEOTIDE SEQUENCE</scope>
</reference>
<dbReference type="PANTHER" id="PTHR48021:SF46">
    <property type="entry name" value="MAJOR FACILITATOR SUPERFAMILY (MFS) PROFILE DOMAIN-CONTAINING PROTEIN"/>
    <property type="match status" value="1"/>
</dbReference>
<accession>A0A821V3F0</accession>
<feature type="transmembrane region" description="Helical" evidence="5">
    <location>
        <begin position="175"/>
        <end position="196"/>
    </location>
</feature>
<dbReference type="AlphaFoldDB" id="A0A821V3F0"/>